<name>A0A5D3G6P3_9PSED</name>
<accession>A0A5D3G6P3</accession>
<reference evidence="1 2" key="1">
    <citation type="submission" date="2019-08" db="EMBL/GenBank/DDBJ databases">
        <title>Subclass B2 metallo-beta lactamase from Pseudomonas synxantha.</title>
        <authorList>
            <person name="Poirel L."/>
            <person name="Palmieri M."/>
            <person name="Masseron A."/>
            <person name="Perreten V."/>
            <person name="Nordman P."/>
        </authorList>
    </citation>
    <scope>NUCLEOTIDE SEQUENCE [LARGE SCALE GENOMIC DNA]</scope>
    <source>
        <strain evidence="1 2">MCP106</strain>
    </source>
</reference>
<gene>
    <name evidence="1" type="ORF">FXO26_21610</name>
</gene>
<dbReference type="RefSeq" id="WP_148853999.1">
    <property type="nucleotide sequence ID" value="NZ_VSRO01000011.1"/>
</dbReference>
<evidence type="ECO:0000313" key="2">
    <source>
        <dbReference type="Proteomes" id="UP000324029"/>
    </source>
</evidence>
<dbReference type="EMBL" id="VSRO01000011">
    <property type="protein sequence ID" value="TYK55780.1"/>
    <property type="molecule type" value="Genomic_DNA"/>
</dbReference>
<comment type="caution">
    <text evidence="1">The sequence shown here is derived from an EMBL/GenBank/DDBJ whole genome shotgun (WGS) entry which is preliminary data.</text>
</comment>
<dbReference type="Proteomes" id="UP000324029">
    <property type="component" value="Unassembled WGS sequence"/>
</dbReference>
<evidence type="ECO:0000313" key="1">
    <source>
        <dbReference type="EMBL" id="TYK55780.1"/>
    </source>
</evidence>
<organism evidence="1 2">
    <name type="scientific">Pseudomonas synxantha</name>
    <dbReference type="NCBI Taxonomy" id="47883"/>
    <lineage>
        <taxon>Bacteria</taxon>
        <taxon>Pseudomonadati</taxon>
        <taxon>Pseudomonadota</taxon>
        <taxon>Gammaproteobacteria</taxon>
        <taxon>Pseudomonadales</taxon>
        <taxon>Pseudomonadaceae</taxon>
        <taxon>Pseudomonas</taxon>
    </lineage>
</organism>
<protein>
    <submittedName>
        <fullName evidence="1">Uncharacterized protein</fullName>
    </submittedName>
</protein>
<proteinExistence type="predicted"/>
<sequence>MNNTKFNPVELGSQAFCMNAIFGKDKTFQHGHAKAVIGVHVVDISTKHLLITDNKSTLSNVQYLLKDYFASSQYQDATHKKFHIIDLDQYDYDAASIRLTRTHKFKSVSSLSKCQKLTRIITSKKPSSNGIEIDPVLRMAFEGMLEPDDFFKFQEVRTEFRVSISLVKNRKLIKKMTVNIGYFTLIVGSKPYDYQEEDSKQKKATRPSLSSPVYKDDGIEFMATFNDRKKDYRDMVDIMKV</sequence>
<reference evidence="1 2" key="2">
    <citation type="submission" date="2019-08" db="EMBL/GenBank/DDBJ databases">
        <authorList>
            <person name="Brilhante M."/>
            <person name="Perreten V."/>
        </authorList>
    </citation>
    <scope>NUCLEOTIDE SEQUENCE [LARGE SCALE GENOMIC DNA]</scope>
    <source>
        <strain evidence="1 2">MCP106</strain>
    </source>
</reference>
<dbReference type="AlphaFoldDB" id="A0A5D3G6P3"/>